<protein>
    <submittedName>
        <fullName evidence="1">Uncharacterized protein</fullName>
    </submittedName>
</protein>
<proteinExistence type="predicted"/>
<comment type="caution">
    <text evidence="1">The sequence shown here is derived from an EMBL/GenBank/DDBJ whole genome shotgun (WGS) entry which is preliminary data.</text>
</comment>
<name>A0AAV5MUN7_9ROSI</name>
<dbReference type="AlphaFoldDB" id="A0AAV5MUN7"/>
<organism evidence="1 2">
    <name type="scientific">Rubroshorea leprosula</name>
    <dbReference type="NCBI Taxonomy" id="152421"/>
    <lineage>
        <taxon>Eukaryota</taxon>
        <taxon>Viridiplantae</taxon>
        <taxon>Streptophyta</taxon>
        <taxon>Embryophyta</taxon>
        <taxon>Tracheophyta</taxon>
        <taxon>Spermatophyta</taxon>
        <taxon>Magnoliopsida</taxon>
        <taxon>eudicotyledons</taxon>
        <taxon>Gunneridae</taxon>
        <taxon>Pentapetalae</taxon>
        <taxon>rosids</taxon>
        <taxon>malvids</taxon>
        <taxon>Malvales</taxon>
        <taxon>Dipterocarpaceae</taxon>
        <taxon>Rubroshorea</taxon>
    </lineage>
</organism>
<accession>A0AAV5MUN7</accession>
<dbReference type="EMBL" id="BPVZ01000819">
    <property type="protein sequence ID" value="GKV52709.1"/>
    <property type="molecule type" value="Genomic_DNA"/>
</dbReference>
<reference evidence="1 2" key="1">
    <citation type="journal article" date="2021" name="Commun. Biol.">
        <title>The genome of Shorea leprosula (Dipterocarpaceae) highlights the ecological relevance of drought in aseasonal tropical rainforests.</title>
        <authorList>
            <person name="Ng K.K.S."/>
            <person name="Kobayashi M.J."/>
            <person name="Fawcett J.A."/>
            <person name="Hatakeyama M."/>
            <person name="Paape T."/>
            <person name="Ng C.H."/>
            <person name="Ang C.C."/>
            <person name="Tnah L.H."/>
            <person name="Lee C.T."/>
            <person name="Nishiyama T."/>
            <person name="Sese J."/>
            <person name="O'Brien M.J."/>
            <person name="Copetti D."/>
            <person name="Mohd Noor M.I."/>
            <person name="Ong R.C."/>
            <person name="Putra M."/>
            <person name="Sireger I.Z."/>
            <person name="Indrioko S."/>
            <person name="Kosugi Y."/>
            <person name="Izuno A."/>
            <person name="Isagi Y."/>
            <person name="Lee S.L."/>
            <person name="Shimizu K.K."/>
        </authorList>
    </citation>
    <scope>NUCLEOTIDE SEQUENCE [LARGE SCALE GENOMIC DNA]</scope>
    <source>
        <strain evidence="1">214</strain>
    </source>
</reference>
<sequence length="59" mass="6577">MVVDERGRFQEDGFLRALSALVPKAESDRKRESGKLQNGLVVGKVGEDSDIFKLVIIRC</sequence>
<keyword evidence="2" id="KW-1185">Reference proteome</keyword>
<evidence type="ECO:0000313" key="1">
    <source>
        <dbReference type="EMBL" id="GKV52709.1"/>
    </source>
</evidence>
<gene>
    <name evidence="1" type="ORF">SLEP1_g59280</name>
</gene>
<evidence type="ECO:0000313" key="2">
    <source>
        <dbReference type="Proteomes" id="UP001054252"/>
    </source>
</evidence>
<dbReference type="Proteomes" id="UP001054252">
    <property type="component" value="Unassembled WGS sequence"/>
</dbReference>